<keyword evidence="6 8" id="KW-0472">Membrane</keyword>
<dbReference type="GO" id="GO:0005886">
    <property type="term" value="C:plasma membrane"/>
    <property type="evidence" value="ECO:0007669"/>
    <property type="project" value="TreeGrafter"/>
</dbReference>
<feature type="transmembrane region" description="Helical" evidence="8">
    <location>
        <begin position="312"/>
        <end position="343"/>
    </location>
</feature>
<proteinExistence type="inferred from homology"/>
<evidence type="ECO:0000313" key="10">
    <source>
        <dbReference type="Proteomes" id="UP000232101"/>
    </source>
</evidence>
<reference evidence="9 10" key="1">
    <citation type="submission" date="2017-11" db="EMBL/GenBank/DDBJ databases">
        <title>Bacterial isolate from king chilli rhizosphere.</title>
        <authorList>
            <person name="Takhelmayum P."/>
            <person name="Sarangthem I."/>
        </authorList>
    </citation>
    <scope>NUCLEOTIDE SEQUENCE [LARGE SCALE GENOMIC DNA]</scope>
    <source>
        <strain evidence="10">t26</strain>
    </source>
</reference>
<name>A0A2M9Q8Z3_9BACI</name>
<dbReference type="AlphaFoldDB" id="A0A2M9Q8Z3"/>
<evidence type="ECO:0000256" key="8">
    <source>
        <dbReference type="SAM" id="Phobius"/>
    </source>
</evidence>
<dbReference type="InterPro" id="IPR001734">
    <property type="entry name" value="Na/solute_symporter"/>
</dbReference>
<dbReference type="InterPro" id="IPR050277">
    <property type="entry name" value="Sodium:Solute_Symporter"/>
</dbReference>
<feature type="transmembrane region" description="Helical" evidence="8">
    <location>
        <begin position="156"/>
        <end position="174"/>
    </location>
</feature>
<comment type="caution">
    <text evidence="9">The sequence shown here is derived from an EMBL/GenBank/DDBJ whole genome shotgun (WGS) entry which is preliminary data.</text>
</comment>
<sequence length="499" mass="53794">MVISVGIIAIFLVIALFLGIIASRGKDMSLEQWSVGGRGFGSIFIFLLMAGEIYTTNAFLGVSGWMYGKGSVAFYNIAMLNYVIAYWLTPKIWAYGKKHSLLSQSDFFEKAYNSKILGTLVAIVGLAALIPYLVIQLKGLGIIVSEASYGAIDPKLTIWIGTIAMIAYVMVSGIHGSAWTAVIKDFLILGVVLFLGIYLPFHYYGGIQPMWEAIEAVKPGFLTLPDTGFSVSWYISTMMLTSLGFYMWPHTFVATFSAKSGNALRKNAIMLPIYALFLLFILFVGAAAVLQVPELEGGAVDLALFKISTQTFNPVIVGFIGAAGLLTAIVPGSLILMSAATLLAKNVVKPIRPQTTDQQIGIIARYSVPVIALVALYFTFSGSGAITLLFLMGYGLVTQFVPAVVCSLLKKNPLTVQGVFAGIIAGVTIVGWQASTGAHLSKLFPSWPSYIQDINIGFLALSVNVLVSLIVSVFTRKITGKNGETTDEPTNEKTVENFQ</sequence>
<evidence type="ECO:0000256" key="5">
    <source>
        <dbReference type="ARBA" id="ARBA00022989"/>
    </source>
</evidence>
<feature type="transmembrane region" description="Helical" evidence="8">
    <location>
        <begin position="43"/>
        <end position="67"/>
    </location>
</feature>
<feature type="transmembrane region" description="Helical" evidence="8">
    <location>
        <begin position="386"/>
        <end position="409"/>
    </location>
</feature>
<dbReference type="PANTHER" id="PTHR48086:SF8">
    <property type="entry name" value="MONOCARBOXYLIC ACID PERMEASE"/>
    <property type="match status" value="1"/>
</dbReference>
<dbReference type="Gene3D" id="1.20.1730.10">
    <property type="entry name" value="Sodium/glucose cotransporter"/>
    <property type="match status" value="1"/>
</dbReference>
<dbReference type="RefSeq" id="WP_100542570.1">
    <property type="nucleotide sequence ID" value="NZ_PHQY01000333.1"/>
</dbReference>
<feature type="transmembrane region" description="Helical" evidence="8">
    <location>
        <begin position="116"/>
        <end position="136"/>
    </location>
</feature>
<dbReference type="PANTHER" id="PTHR48086">
    <property type="entry name" value="SODIUM/PROLINE SYMPORTER-RELATED"/>
    <property type="match status" value="1"/>
</dbReference>
<keyword evidence="5 8" id="KW-1133">Transmembrane helix</keyword>
<comment type="subcellular location">
    <subcellularLocation>
        <location evidence="1">Membrane</location>
        <topology evidence="1">Multi-pass membrane protein</topology>
    </subcellularLocation>
</comment>
<dbReference type="Pfam" id="PF00474">
    <property type="entry name" value="SSF"/>
    <property type="match status" value="1"/>
</dbReference>
<dbReference type="EMBL" id="PHQY01000333">
    <property type="protein sequence ID" value="PJO44515.1"/>
    <property type="molecule type" value="Genomic_DNA"/>
</dbReference>
<feature type="transmembrane region" description="Helical" evidence="8">
    <location>
        <begin position="363"/>
        <end position="380"/>
    </location>
</feature>
<dbReference type="GO" id="GO:0022857">
    <property type="term" value="F:transmembrane transporter activity"/>
    <property type="evidence" value="ECO:0007669"/>
    <property type="project" value="InterPro"/>
</dbReference>
<feature type="transmembrane region" description="Helical" evidence="8">
    <location>
        <begin position="454"/>
        <end position="474"/>
    </location>
</feature>
<evidence type="ECO:0000256" key="4">
    <source>
        <dbReference type="ARBA" id="ARBA00022692"/>
    </source>
</evidence>
<feature type="transmembrane region" description="Helical" evidence="8">
    <location>
        <begin position="73"/>
        <end position="95"/>
    </location>
</feature>
<dbReference type="PROSITE" id="PS50283">
    <property type="entry name" value="NA_SOLUT_SYMP_3"/>
    <property type="match status" value="1"/>
</dbReference>
<accession>A0A2M9Q8Z3</accession>
<dbReference type="Proteomes" id="UP000232101">
    <property type="component" value="Unassembled WGS sequence"/>
</dbReference>
<dbReference type="CDD" id="cd10322">
    <property type="entry name" value="SLC5sbd"/>
    <property type="match status" value="1"/>
</dbReference>
<dbReference type="STRING" id="582475.ACZ11_08205"/>
<feature type="transmembrane region" description="Helical" evidence="8">
    <location>
        <begin position="186"/>
        <end position="204"/>
    </location>
</feature>
<keyword evidence="4 8" id="KW-0812">Transmembrane</keyword>
<evidence type="ECO:0000256" key="1">
    <source>
        <dbReference type="ARBA" id="ARBA00004141"/>
    </source>
</evidence>
<keyword evidence="3" id="KW-0813">Transport</keyword>
<dbReference type="InterPro" id="IPR038377">
    <property type="entry name" value="Na/Glc_symporter_sf"/>
</dbReference>
<evidence type="ECO:0000256" key="6">
    <source>
        <dbReference type="ARBA" id="ARBA00023136"/>
    </source>
</evidence>
<comment type="similarity">
    <text evidence="2 7">Belongs to the sodium:solute symporter (SSF) (TC 2.A.21) family.</text>
</comment>
<evidence type="ECO:0000256" key="7">
    <source>
        <dbReference type="RuleBase" id="RU362091"/>
    </source>
</evidence>
<evidence type="ECO:0000256" key="2">
    <source>
        <dbReference type="ARBA" id="ARBA00006434"/>
    </source>
</evidence>
<gene>
    <name evidence="9" type="ORF">CWD94_06290</name>
</gene>
<feature type="transmembrane region" description="Helical" evidence="8">
    <location>
        <begin position="231"/>
        <end position="248"/>
    </location>
</feature>
<evidence type="ECO:0000256" key="3">
    <source>
        <dbReference type="ARBA" id="ARBA00022448"/>
    </source>
</evidence>
<evidence type="ECO:0000313" key="9">
    <source>
        <dbReference type="EMBL" id="PJO44515.1"/>
    </source>
</evidence>
<organism evidence="9 10">
    <name type="scientific">Lysinibacillus xylanilyticus</name>
    <dbReference type="NCBI Taxonomy" id="582475"/>
    <lineage>
        <taxon>Bacteria</taxon>
        <taxon>Bacillati</taxon>
        <taxon>Bacillota</taxon>
        <taxon>Bacilli</taxon>
        <taxon>Bacillales</taxon>
        <taxon>Bacillaceae</taxon>
        <taxon>Lysinibacillus</taxon>
    </lineage>
</organism>
<protein>
    <submittedName>
        <fullName evidence="9">Sodium:solute symporter</fullName>
    </submittedName>
</protein>
<feature type="transmembrane region" description="Helical" evidence="8">
    <location>
        <begin position="416"/>
        <end position="434"/>
    </location>
</feature>
<feature type="transmembrane region" description="Helical" evidence="8">
    <location>
        <begin position="269"/>
        <end position="292"/>
    </location>
</feature>
<feature type="transmembrane region" description="Helical" evidence="8">
    <location>
        <begin position="6"/>
        <end position="22"/>
    </location>
</feature>